<feature type="transmembrane region" description="Helical" evidence="5">
    <location>
        <begin position="90"/>
        <end position="112"/>
    </location>
</feature>
<feature type="transmembrane region" description="Helical" evidence="5">
    <location>
        <begin position="223"/>
        <end position="243"/>
    </location>
</feature>
<evidence type="ECO:0000256" key="3">
    <source>
        <dbReference type="ARBA" id="ARBA00022989"/>
    </source>
</evidence>
<feature type="transmembrane region" description="Helical" evidence="5">
    <location>
        <begin position="182"/>
        <end position="202"/>
    </location>
</feature>
<dbReference type="AlphaFoldDB" id="A0AA36I134"/>
<dbReference type="Pfam" id="PF07690">
    <property type="entry name" value="MFS_1"/>
    <property type="match status" value="1"/>
</dbReference>
<comment type="subcellular location">
    <subcellularLocation>
        <location evidence="1">Membrane</location>
        <topology evidence="1">Multi-pass membrane protein</topology>
    </subcellularLocation>
</comment>
<keyword evidence="4 5" id="KW-0472">Membrane</keyword>
<feature type="transmembrane region" description="Helical" evidence="5">
    <location>
        <begin position="323"/>
        <end position="346"/>
    </location>
</feature>
<dbReference type="PROSITE" id="PS50850">
    <property type="entry name" value="MFS"/>
    <property type="match status" value="1"/>
</dbReference>
<feature type="domain" description="Major facilitator superfamily (MFS) profile" evidence="6">
    <location>
        <begin position="15"/>
        <end position="419"/>
    </location>
</feature>
<comment type="caution">
    <text evidence="7">The sequence shown here is derived from an EMBL/GenBank/DDBJ whole genome shotgun (WGS) entry which is preliminary data.</text>
</comment>
<dbReference type="PANTHER" id="PTHR23507:SF1">
    <property type="entry name" value="FI18259P1-RELATED"/>
    <property type="match status" value="1"/>
</dbReference>
<dbReference type="InterPro" id="IPR011701">
    <property type="entry name" value="MFS"/>
</dbReference>
<dbReference type="PANTHER" id="PTHR23507">
    <property type="entry name" value="ZGC:174356"/>
    <property type="match status" value="1"/>
</dbReference>
<evidence type="ECO:0000256" key="4">
    <source>
        <dbReference type="ARBA" id="ARBA00023136"/>
    </source>
</evidence>
<keyword evidence="2 5" id="KW-0812">Transmembrane</keyword>
<evidence type="ECO:0000313" key="8">
    <source>
        <dbReference type="Proteomes" id="UP001178507"/>
    </source>
</evidence>
<dbReference type="Proteomes" id="UP001178507">
    <property type="component" value="Unassembled WGS sequence"/>
</dbReference>
<dbReference type="InterPro" id="IPR020846">
    <property type="entry name" value="MFS_dom"/>
</dbReference>
<dbReference type="InterPro" id="IPR036259">
    <property type="entry name" value="MFS_trans_sf"/>
</dbReference>
<gene>
    <name evidence="7" type="ORF">EVOR1521_LOCUS7436</name>
</gene>
<dbReference type="Gene3D" id="1.20.1250.20">
    <property type="entry name" value="MFS general substrate transporter like domains"/>
    <property type="match status" value="1"/>
</dbReference>
<organism evidence="7 8">
    <name type="scientific">Effrenium voratum</name>
    <dbReference type="NCBI Taxonomy" id="2562239"/>
    <lineage>
        <taxon>Eukaryota</taxon>
        <taxon>Sar</taxon>
        <taxon>Alveolata</taxon>
        <taxon>Dinophyceae</taxon>
        <taxon>Suessiales</taxon>
        <taxon>Symbiodiniaceae</taxon>
        <taxon>Effrenium</taxon>
    </lineage>
</organism>
<evidence type="ECO:0000313" key="7">
    <source>
        <dbReference type="EMBL" id="CAJ1379085.1"/>
    </source>
</evidence>
<keyword evidence="8" id="KW-1185">Reference proteome</keyword>
<proteinExistence type="predicted"/>
<keyword evidence="3 5" id="KW-1133">Transmembrane helix</keyword>
<dbReference type="GO" id="GO:0016020">
    <property type="term" value="C:membrane"/>
    <property type="evidence" value="ECO:0007669"/>
    <property type="project" value="UniProtKB-SubCell"/>
</dbReference>
<feature type="transmembrane region" description="Helical" evidence="5">
    <location>
        <begin position="299"/>
        <end position="317"/>
    </location>
</feature>
<feature type="transmembrane region" description="Helical" evidence="5">
    <location>
        <begin position="273"/>
        <end position="292"/>
    </location>
</feature>
<evidence type="ECO:0000256" key="2">
    <source>
        <dbReference type="ARBA" id="ARBA00022692"/>
    </source>
</evidence>
<evidence type="ECO:0000256" key="5">
    <source>
        <dbReference type="SAM" id="Phobius"/>
    </source>
</evidence>
<dbReference type="SUPFAM" id="SSF103473">
    <property type="entry name" value="MFS general substrate transporter"/>
    <property type="match status" value="1"/>
</dbReference>
<sequence length="419" mass="44267">MAGSGSGAVGDANFMAVLRATAAAISCAGTATLQARQLLITQTAQPLGEEAVVQATSGLATAYSLGSVVEFFLSPVFGSLSERYGRKPMVLFLMIGPAIMRVLCATVTQPVARIRLLWLDFASARAVGIQPFLGMCNTMISDAYTVDAQPPARSQLAAAMAFGSILGNYLSGWYNAKAGPQSTYLATAAVPMMSLLFASLCLPETHRQRTTAALENKKEAKKSHFSLLLDPECFLLAGALGLYEFMTYPPMNSVAILFMKERLGWGPLQAGRFASGHALAVFSGSLLAGRLIRVLGKQLYVSMANMLTALAFFLWATARSGPQLIACLLPLALGTGGNSVLLTRFVERAESLGVSRGEATGVVQAIGAVARMAAPQLFTRLWLRAKAGASLPLGAPLFSVSAIALMQEVLHRGALLVRK</sequence>
<accession>A0AA36I134</accession>
<protein>
    <recommendedName>
        <fullName evidence="6">Major facilitator superfamily (MFS) profile domain-containing protein</fullName>
    </recommendedName>
</protein>
<dbReference type="EMBL" id="CAUJNA010000597">
    <property type="protein sequence ID" value="CAJ1379085.1"/>
    <property type="molecule type" value="Genomic_DNA"/>
</dbReference>
<evidence type="ECO:0000259" key="6">
    <source>
        <dbReference type="PROSITE" id="PS50850"/>
    </source>
</evidence>
<evidence type="ECO:0000256" key="1">
    <source>
        <dbReference type="ARBA" id="ARBA00004141"/>
    </source>
</evidence>
<reference evidence="7" key="1">
    <citation type="submission" date="2023-08" db="EMBL/GenBank/DDBJ databases">
        <authorList>
            <person name="Chen Y."/>
            <person name="Shah S."/>
            <person name="Dougan E. K."/>
            <person name="Thang M."/>
            <person name="Chan C."/>
        </authorList>
    </citation>
    <scope>NUCLEOTIDE SEQUENCE</scope>
</reference>
<dbReference type="GO" id="GO:0022857">
    <property type="term" value="F:transmembrane transporter activity"/>
    <property type="evidence" value="ECO:0007669"/>
    <property type="project" value="InterPro"/>
</dbReference>
<name>A0AA36I134_9DINO</name>